<comment type="caution">
    <text evidence="6">The sequence shown here is derived from an EMBL/GenBank/DDBJ whole genome shotgun (WGS) entry which is preliminary data.</text>
</comment>
<gene>
    <name evidence="6" type="ORF">JJB09_01670</name>
</gene>
<dbReference type="InterPro" id="IPR050807">
    <property type="entry name" value="TransReg_Diox_bact_type"/>
</dbReference>
<dbReference type="RefSeq" id="WP_201652130.1">
    <property type="nucleotide sequence ID" value="NZ_JAEQNC010000001.1"/>
</dbReference>
<dbReference type="PANTHER" id="PTHR46797:SF23">
    <property type="entry name" value="HTH-TYPE TRANSCRIPTIONAL REGULATOR SUTR"/>
    <property type="match status" value="1"/>
</dbReference>
<feature type="domain" description="HTH cro/C1-type" evidence="5">
    <location>
        <begin position="12"/>
        <end position="66"/>
    </location>
</feature>
<evidence type="ECO:0000256" key="4">
    <source>
        <dbReference type="ARBA" id="ARBA00023163"/>
    </source>
</evidence>
<name>A0A936YQ40_9HYPH</name>
<accession>A0A936YQ40</accession>
<dbReference type="InterPro" id="IPR001387">
    <property type="entry name" value="Cro/C1-type_HTH"/>
</dbReference>
<comment type="similarity">
    <text evidence="1">Belongs to the short-chain fatty acyl-CoA assimilation regulator (ScfR) family.</text>
</comment>
<dbReference type="GO" id="GO:0005829">
    <property type="term" value="C:cytosol"/>
    <property type="evidence" value="ECO:0007669"/>
    <property type="project" value="TreeGrafter"/>
</dbReference>
<proteinExistence type="inferred from homology"/>
<dbReference type="GO" id="GO:0003677">
    <property type="term" value="F:DNA binding"/>
    <property type="evidence" value="ECO:0007669"/>
    <property type="project" value="UniProtKB-KW"/>
</dbReference>
<keyword evidence="4" id="KW-0804">Transcription</keyword>
<dbReference type="Pfam" id="PF01381">
    <property type="entry name" value="HTH_3"/>
    <property type="match status" value="1"/>
</dbReference>
<keyword evidence="3" id="KW-0238">DNA-binding</keyword>
<dbReference type="SMART" id="SM00530">
    <property type="entry name" value="HTH_XRE"/>
    <property type="match status" value="1"/>
</dbReference>
<dbReference type="PROSITE" id="PS50943">
    <property type="entry name" value="HTH_CROC1"/>
    <property type="match status" value="1"/>
</dbReference>
<dbReference type="InterPro" id="IPR026281">
    <property type="entry name" value="HTH_RamB"/>
</dbReference>
<dbReference type="PIRSF" id="PIRSF019251">
    <property type="entry name" value="Rv0465c"/>
    <property type="match status" value="1"/>
</dbReference>
<dbReference type="InterPro" id="IPR018653">
    <property type="entry name" value="ScfR_C"/>
</dbReference>
<evidence type="ECO:0000313" key="6">
    <source>
        <dbReference type="EMBL" id="MBL0370726.1"/>
    </source>
</evidence>
<dbReference type="Pfam" id="PF06114">
    <property type="entry name" value="Peptidase_M78"/>
    <property type="match status" value="1"/>
</dbReference>
<dbReference type="Gene3D" id="1.10.260.40">
    <property type="entry name" value="lambda repressor-like DNA-binding domains"/>
    <property type="match status" value="1"/>
</dbReference>
<protein>
    <submittedName>
        <fullName evidence="6">DUF2083 domain-containing protein</fullName>
    </submittedName>
</protein>
<dbReference type="SUPFAM" id="SSF47413">
    <property type="entry name" value="lambda repressor-like DNA-binding domains"/>
    <property type="match status" value="1"/>
</dbReference>
<dbReference type="InterPro" id="IPR010982">
    <property type="entry name" value="Lambda_DNA-bd_dom_sf"/>
</dbReference>
<dbReference type="EMBL" id="JAEQNC010000001">
    <property type="protein sequence ID" value="MBL0370726.1"/>
    <property type="molecule type" value="Genomic_DNA"/>
</dbReference>
<dbReference type="AlphaFoldDB" id="A0A936YQ40"/>
<dbReference type="PANTHER" id="PTHR46797">
    <property type="entry name" value="HTH-TYPE TRANSCRIPTIONAL REGULATOR"/>
    <property type="match status" value="1"/>
</dbReference>
<dbReference type="GO" id="GO:0003700">
    <property type="term" value="F:DNA-binding transcription factor activity"/>
    <property type="evidence" value="ECO:0007669"/>
    <property type="project" value="TreeGrafter"/>
</dbReference>
<evidence type="ECO:0000256" key="3">
    <source>
        <dbReference type="ARBA" id="ARBA00023125"/>
    </source>
</evidence>
<keyword evidence="2" id="KW-0805">Transcription regulation</keyword>
<dbReference type="Pfam" id="PF09856">
    <property type="entry name" value="ScfRs"/>
    <property type="match status" value="1"/>
</dbReference>
<dbReference type="Proteomes" id="UP000633219">
    <property type="component" value="Unassembled WGS sequence"/>
</dbReference>
<dbReference type="CDD" id="cd00093">
    <property type="entry name" value="HTH_XRE"/>
    <property type="match status" value="1"/>
</dbReference>
<organism evidence="6 7">
    <name type="scientific">Rhizobium setariae</name>
    <dbReference type="NCBI Taxonomy" id="2801340"/>
    <lineage>
        <taxon>Bacteria</taxon>
        <taxon>Pseudomonadati</taxon>
        <taxon>Pseudomonadota</taxon>
        <taxon>Alphaproteobacteria</taxon>
        <taxon>Hyphomicrobiales</taxon>
        <taxon>Rhizobiaceae</taxon>
        <taxon>Rhizobium/Agrobacterium group</taxon>
        <taxon>Rhizobium</taxon>
    </lineage>
</organism>
<evidence type="ECO:0000259" key="5">
    <source>
        <dbReference type="PROSITE" id="PS50943"/>
    </source>
</evidence>
<evidence type="ECO:0000256" key="1">
    <source>
        <dbReference type="ARBA" id="ARBA00007227"/>
    </source>
</evidence>
<keyword evidence="7" id="KW-1185">Reference proteome</keyword>
<dbReference type="InterPro" id="IPR010359">
    <property type="entry name" value="IrrE_HExxH"/>
</dbReference>
<reference evidence="6" key="1">
    <citation type="submission" date="2021-01" db="EMBL/GenBank/DDBJ databases">
        <title>Rhizobium sp. strain KVB221 16S ribosomal RNA gene Genome sequencing and assembly.</title>
        <authorList>
            <person name="Kang M."/>
        </authorList>
    </citation>
    <scope>NUCLEOTIDE SEQUENCE</scope>
    <source>
        <strain evidence="6">KVB221</strain>
    </source>
</reference>
<evidence type="ECO:0000313" key="7">
    <source>
        <dbReference type="Proteomes" id="UP000633219"/>
    </source>
</evidence>
<sequence>MVEAKIFAGPRVRRIRNGLGITQTAMAEGLGISPSYLNLIERNQRPITVQLILKLAAVYKVDVEALQGESGSAAGELREVFSDPLLAGEIPAGEELVDVSEAAPNVVQGMVKLYRAYKEQAARLSDLAGFMAQAGHETAMSTAKLPMDEVREKLAARTNYFAAIDEAAEQFHARLDAGEDLATAIRSWLKTEHGVVVRTLPIHAMPNLRRRYDRHSMRLFLSERLYPHDQLREIAQEACQIALRDEIATTLDGLDLSSAEARRICRFELARYAALALMMPYGAFLAAAQRARYDVGVLCARFRVSFEQAANRLCTLQRPGAATIPFFFLEIDIAGNRIRRAGALGYPQARFGGACPKLGIHAAFSAPGQILAECAEMPDGTQYLLVSRTLEGPIAGFEERVRRTALLLGCDAAHAEQVVYGDGVMRETGRRLAIGTACRLCERPGCLARAEPPVTRPLGLDEMVAGLSVFDFQ</sequence>
<evidence type="ECO:0000256" key="2">
    <source>
        <dbReference type="ARBA" id="ARBA00023015"/>
    </source>
</evidence>